<dbReference type="EMBL" id="JAGYWB010000013">
    <property type="protein sequence ID" value="KAI0500808.1"/>
    <property type="molecule type" value="Genomic_DNA"/>
</dbReference>
<name>A0A8T3AXV0_DENNO</name>
<gene>
    <name evidence="2" type="ORF">KFK09_019025</name>
</gene>
<keyword evidence="3" id="KW-1185">Reference proteome</keyword>
<evidence type="ECO:0000313" key="2">
    <source>
        <dbReference type="EMBL" id="KAI0500808.1"/>
    </source>
</evidence>
<protein>
    <submittedName>
        <fullName evidence="2">Uncharacterized protein</fullName>
    </submittedName>
</protein>
<dbReference type="OrthoDB" id="751010at2759"/>
<accession>A0A8T3AXV0</accession>
<dbReference type="Proteomes" id="UP000829196">
    <property type="component" value="Unassembled WGS sequence"/>
</dbReference>
<comment type="caution">
    <text evidence="2">The sequence shown here is derived from an EMBL/GenBank/DDBJ whole genome shotgun (WGS) entry which is preliminary data.</text>
</comment>
<feature type="compositionally biased region" description="Polar residues" evidence="1">
    <location>
        <begin position="47"/>
        <end position="57"/>
    </location>
</feature>
<organism evidence="2 3">
    <name type="scientific">Dendrobium nobile</name>
    <name type="common">Orchid</name>
    <dbReference type="NCBI Taxonomy" id="94219"/>
    <lineage>
        <taxon>Eukaryota</taxon>
        <taxon>Viridiplantae</taxon>
        <taxon>Streptophyta</taxon>
        <taxon>Embryophyta</taxon>
        <taxon>Tracheophyta</taxon>
        <taxon>Spermatophyta</taxon>
        <taxon>Magnoliopsida</taxon>
        <taxon>Liliopsida</taxon>
        <taxon>Asparagales</taxon>
        <taxon>Orchidaceae</taxon>
        <taxon>Epidendroideae</taxon>
        <taxon>Malaxideae</taxon>
        <taxon>Dendrobiinae</taxon>
        <taxon>Dendrobium</taxon>
    </lineage>
</organism>
<dbReference type="PANTHER" id="PTHR33641:SF15">
    <property type="entry name" value="AVR9_CF-9 RAPIDLY ELICITED PROTEIN"/>
    <property type="match status" value="1"/>
</dbReference>
<reference evidence="2" key="1">
    <citation type="journal article" date="2022" name="Front. Genet.">
        <title>Chromosome-Scale Assembly of the Dendrobium nobile Genome Provides Insights Into the Molecular Mechanism of the Biosynthesis of the Medicinal Active Ingredient of Dendrobium.</title>
        <authorList>
            <person name="Xu Q."/>
            <person name="Niu S.-C."/>
            <person name="Li K.-L."/>
            <person name="Zheng P.-J."/>
            <person name="Zhang X.-J."/>
            <person name="Jia Y."/>
            <person name="Liu Y."/>
            <person name="Niu Y.-X."/>
            <person name="Yu L.-H."/>
            <person name="Chen D.-F."/>
            <person name="Zhang G.-Q."/>
        </authorList>
    </citation>
    <scope>NUCLEOTIDE SEQUENCE</scope>
    <source>
        <tissue evidence="2">Leaf</tissue>
    </source>
</reference>
<sequence>MDKLLAMSILSAGPDYSAGNWWLSHLPAGGHLKKKEVKNENEKHTSGNRNDSNTNKYSLGKENKDNKARFGMEFDGLNCFETLISY</sequence>
<feature type="region of interest" description="Disordered" evidence="1">
    <location>
        <begin position="33"/>
        <end position="62"/>
    </location>
</feature>
<evidence type="ECO:0000256" key="1">
    <source>
        <dbReference type="SAM" id="MobiDB-lite"/>
    </source>
</evidence>
<dbReference type="PANTHER" id="PTHR33641">
    <property type="entry name" value="OS06G0133500 PROTEIN"/>
    <property type="match status" value="1"/>
</dbReference>
<evidence type="ECO:0000313" key="3">
    <source>
        <dbReference type="Proteomes" id="UP000829196"/>
    </source>
</evidence>
<proteinExistence type="predicted"/>
<dbReference type="AlphaFoldDB" id="A0A8T3AXV0"/>